<dbReference type="OrthoDB" id="1470350at2759"/>
<evidence type="ECO:0000256" key="8">
    <source>
        <dbReference type="PIRSR" id="PIRSR602401-1"/>
    </source>
</evidence>
<dbReference type="GO" id="GO:0043386">
    <property type="term" value="P:mycotoxin biosynthetic process"/>
    <property type="evidence" value="ECO:0007669"/>
    <property type="project" value="UniProtKB-ARBA"/>
</dbReference>
<evidence type="ECO:0000256" key="9">
    <source>
        <dbReference type="RuleBase" id="RU000461"/>
    </source>
</evidence>
<protein>
    <recommendedName>
        <fullName evidence="13">Cytochrome P450</fullName>
    </recommendedName>
</protein>
<dbReference type="InterPro" id="IPR002401">
    <property type="entry name" value="Cyt_P450_E_grp-I"/>
</dbReference>
<dbReference type="InterPro" id="IPR036396">
    <property type="entry name" value="Cyt_P450_sf"/>
</dbReference>
<name>A0A9W9LQN2_9EURO</name>
<evidence type="ECO:0000256" key="7">
    <source>
        <dbReference type="ARBA" id="ARBA00023033"/>
    </source>
</evidence>
<dbReference type="GO" id="GO:0005506">
    <property type="term" value="F:iron ion binding"/>
    <property type="evidence" value="ECO:0007669"/>
    <property type="project" value="InterPro"/>
</dbReference>
<dbReference type="FunFam" id="1.10.630.10:FF:000047">
    <property type="entry name" value="Cytochrome P450 monooxygenase"/>
    <property type="match status" value="1"/>
</dbReference>
<dbReference type="Proteomes" id="UP001146351">
    <property type="component" value="Unassembled WGS sequence"/>
</dbReference>
<dbReference type="GO" id="GO:0004497">
    <property type="term" value="F:monooxygenase activity"/>
    <property type="evidence" value="ECO:0007669"/>
    <property type="project" value="UniProtKB-KW"/>
</dbReference>
<evidence type="ECO:0000256" key="1">
    <source>
        <dbReference type="ARBA" id="ARBA00001971"/>
    </source>
</evidence>
<evidence type="ECO:0000256" key="6">
    <source>
        <dbReference type="ARBA" id="ARBA00023004"/>
    </source>
</evidence>
<evidence type="ECO:0000313" key="11">
    <source>
        <dbReference type="EMBL" id="KAJ5171761.1"/>
    </source>
</evidence>
<keyword evidence="10" id="KW-0472">Membrane</keyword>
<keyword evidence="12" id="KW-1185">Reference proteome</keyword>
<reference evidence="11" key="2">
    <citation type="journal article" date="2023" name="IMA Fungus">
        <title>Comparative genomic study of the Penicillium genus elucidates a diverse pangenome and 15 lateral gene transfer events.</title>
        <authorList>
            <person name="Petersen C."/>
            <person name="Sorensen T."/>
            <person name="Nielsen M.R."/>
            <person name="Sondergaard T.E."/>
            <person name="Sorensen J.L."/>
            <person name="Fitzpatrick D.A."/>
            <person name="Frisvad J.C."/>
            <person name="Nielsen K.L."/>
        </authorList>
    </citation>
    <scope>NUCLEOTIDE SEQUENCE</scope>
    <source>
        <strain evidence="11">IBT 21917</strain>
    </source>
</reference>
<proteinExistence type="inferred from homology"/>
<evidence type="ECO:0008006" key="13">
    <source>
        <dbReference type="Google" id="ProtNLM"/>
    </source>
</evidence>
<evidence type="ECO:0000256" key="5">
    <source>
        <dbReference type="ARBA" id="ARBA00023002"/>
    </source>
</evidence>
<keyword evidence="5 9" id="KW-0560">Oxidoreductase</keyword>
<dbReference type="PROSITE" id="PS00086">
    <property type="entry name" value="CYTOCHROME_P450"/>
    <property type="match status" value="1"/>
</dbReference>
<comment type="cofactor">
    <cofactor evidence="1 8">
        <name>heme</name>
        <dbReference type="ChEBI" id="CHEBI:30413"/>
    </cofactor>
</comment>
<dbReference type="PRINTS" id="PR00385">
    <property type="entry name" value="P450"/>
</dbReference>
<dbReference type="InterPro" id="IPR001128">
    <property type="entry name" value="Cyt_P450"/>
</dbReference>
<keyword evidence="3 8" id="KW-0349">Heme</keyword>
<comment type="caution">
    <text evidence="11">The sequence shown here is derived from an EMBL/GenBank/DDBJ whole genome shotgun (WGS) entry which is preliminary data.</text>
</comment>
<keyword evidence="7 9" id="KW-0503">Monooxygenase</keyword>
<dbReference type="Gene3D" id="1.10.630.10">
    <property type="entry name" value="Cytochrome P450"/>
    <property type="match status" value="1"/>
</dbReference>
<keyword evidence="6 8" id="KW-0408">Iron</keyword>
<feature type="transmembrane region" description="Helical" evidence="10">
    <location>
        <begin position="6"/>
        <end position="27"/>
    </location>
</feature>
<comment type="similarity">
    <text evidence="2 9">Belongs to the cytochrome P450 family.</text>
</comment>
<dbReference type="PANTHER" id="PTHR24305:SF230">
    <property type="entry name" value="P450, PUTATIVE (EUROFUNG)-RELATED"/>
    <property type="match status" value="1"/>
</dbReference>
<evidence type="ECO:0000256" key="4">
    <source>
        <dbReference type="ARBA" id="ARBA00022723"/>
    </source>
</evidence>
<dbReference type="PANTHER" id="PTHR24305">
    <property type="entry name" value="CYTOCHROME P450"/>
    <property type="match status" value="1"/>
</dbReference>
<dbReference type="GO" id="GO:0020037">
    <property type="term" value="F:heme binding"/>
    <property type="evidence" value="ECO:0007669"/>
    <property type="project" value="InterPro"/>
</dbReference>
<evidence type="ECO:0000256" key="3">
    <source>
        <dbReference type="ARBA" id="ARBA00022617"/>
    </source>
</evidence>
<keyword evidence="4 8" id="KW-0479">Metal-binding</keyword>
<dbReference type="Pfam" id="PF00067">
    <property type="entry name" value="p450"/>
    <property type="match status" value="1"/>
</dbReference>
<sequence length="519" mass="59159">MTSVGVFQWLVSSPSSIVAAVVALVLARAVAKAIYNVFFHPLRDFPGPLLLGMSRLPYCWKLLRGNLPYDMLGLHEAYGDVVRIAPDELAFSCTAAWKDIMGHNPTGQELAKSKIFYRPVEDSPVNITNAEREEHGVLRRHMAHGFSEKSMRRQEPLIKVYVDLLIQRLRENCAAGSKALDLTAWYNWTTFDIIGDLAFGEPFGCLENSEYHPYVRMIFDTARACTVFQSVGFYPILNKIFWAMIPRSAMTRLVKQTQLSMDKLRRRMQPGNERSDLIEGLLRNKDELVSLTRIILFGFFLISFSQNLSLENLQSNSNILIMGGSETTATLLAGVTYLLLSNPTTLRKLTEEVRSTFNDESEINITSVSQLEYMLACLNEAMRVYPAVPTGLPRVVPSNGHTILGRHIPEKTYVAIHHWAVYHDQRHFTDPHSFHPERFLGDTRFANDNFDVLQPFNVGPRNCIGRNLAYAEMRVILARVVFNFDMQIAEESKGWMERQKIFLFWQKLPLNVHLTPVKA</sequence>
<dbReference type="CDD" id="cd11058">
    <property type="entry name" value="CYP60B-like"/>
    <property type="match status" value="1"/>
</dbReference>
<dbReference type="InterPro" id="IPR050121">
    <property type="entry name" value="Cytochrome_P450_monoxygenase"/>
</dbReference>
<dbReference type="GO" id="GO:0016705">
    <property type="term" value="F:oxidoreductase activity, acting on paired donors, with incorporation or reduction of molecular oxygen"/>
    <property type="evidence" value="ECO:0007669"/>
    <property type="project" value="InterPro"/>
</dbReference>
<dbReference type="InterPro" id="IPR017972">
    <property type="entry name" value="Cyt_P450_CS"/>
</dbReference>
<evidence type="ECO:0000256" key="10">
    <source>
        <dbReference type="SAM" id="Phobius"/>
    </source>
</evidence>
<keyword evidence="10" id="KW-1133">Transmembrane helix</keyword>
<dbReference type="SUPFAM" id="SSF48264">
    <property type="entry name" value="Cytochrome P450"/>
    <property type="match status" value="1"/>
</dbReference>
<keyword evidence="10" id="KW-0812">Transmembrane</keyword>
<organism evidence="11 12">
    <name type="scientific">Penicillium capsulatum</name>
    <dbReference type="NCBI Taxonomy" id="69766"/>
    <lineage>
        <taxon>Eukaryota</taxon>
        <taxon>Fungi</taxon>
        <taxon>Dikarya</taxon>
        <taxon>Ascomycota</taxon>
        <taxon>Pezizomycotina</taxon>
        <taxon>Eurotiomycetes</taxon>
        <taxon>Eurotiomycetidae</taxon>
        <taxon>Eurotiales</taxon>
        <taxon>Aspergillaceae</taxon>
        <taxon>Penicillium</taxon>
    </lineage>
</organism>
<reference evidence="11" key="1">
    <citation type="submission" date="2022-11" db="EMBL/GenBank/DDBJ databases">
        <authorList>
            <person name="Petersen C."/>
        </authorList>
    </citation>
    <scope>NUCLEOTIDE SEQUENCE</scope>
    <source>
        <strain evidence="11">IBT 21917</strain>
    </source>
</reference>
<dbReference type="AlphaFoldDB" id="A0A9W9LQN2"/>
<dbReference type="EMBL" id="JAPQKO010000003">
    <property type="protein sequence ID" value="KAJ5171761.1"/>
    <property type="molecule type" value="Genomic_DNA"/>
</dbReference>
<accession>A0A9W9LQN2</accession>
<evidence type="ECO:0000256" key="2">
    <source>
        <dbReference type="ARBA" id="ARBA00010617"/>
    </source>
</evidence>
<feature type="binding site" description="axial binding residue" evidence="8">
    <location>
        <position position="463"/>
    </location>
    <ligand>
        <name>heme</name>
        <dbReference type="ChEBI" id="CHEBI:30413"/>
    </ligand>
    <ligandPart>
        <name>Fe</name>
        <dbReference type="ChEBI" id="CHEBI:18248"/>
    </ligandPart>
</feature>
<dbReference type="PRINTS" id="PR00463">
    <property type="entry name" value="EP450I"/>
</dbReference>
<gene>
    <name evidence="11" type="ORF">N7492_004354</name>
</gene>
<evidence type="ECO:0000313" key="12">
    <source>
        <dbReference type="Proteomes" id="UP001146351"/>
    </source>
</evidence>